<reference evidence="2" key="1">
    <citation type="submission" date="2018-06" db="EMBL/GenBank/DDBJ databases">
        <authorList>
            <person name="Zhirakovskaya E."/>
        </authorList>
    </citation>
    <scope>NUCLEOTIDE SEQUENCE</scope>
</reference>
<organism evidence="2">
    <name type="scientific">hydrothermal vent metagenome</name>
    <dbReference type="NCBI Taxonomy" id="652676"/>
    <lineage>
        <taxon>unclassified sequences</taxon>
        <taxon>metagenomes</taxon>
        <taxon>ecological metagenomes</taxon>
    </lineage>
</organism>
<feature type="domain" description="DUF4124" evidence="1">
    <location>
        <begin position="37"/>
        <end position="82"/>
    </location>
</feature>
<evidence type="ECO:0000313" key="2">
    <source>
        <dbReference type="EMBL" id="VAW91348.1"/>
    </source>
</evidence>
<dbReference type="EMBL" id="UOFR01000010">
    <property type="protein sequence ID" value="VAW91348.1"/>
    <property type="molecule type" value="Genomic_DNA"/>
</dbReference>
<name>A0A3B0ZD52_9ZZZZ</name>
<dbReference type="Pfam" id="PF13511">
    <property type="entry name" value="DUF4124"/>
    <property type="match status" value="1"/>
</dbReference>
<protein>
    <recommendedName>
        <fullName evidence="1">DUF4124 domain-containing protein</fullName>
    </recommendedName>
</protein>
<evidence type="ECO:0000259" key="1">
    <source>
        <dbReference type="Pfam" id="PF13511"/>
    </source>
</evidence>
<accession>A0A3B0ZD52</accession>
<gene>
    <name evidence="2" type="ORF">MNBD_GAMMA21-351</name>
</gene>
<proteinExistence type="predicted"/>
<sequence>MKKWLLILFIGLVVASYFAYQDPGLRAYFQKHTDDILPAAVTQMQAYRWQDKNGQWQLSDMPPANGIPYETVEYHKNTNVIPTERLTGEKK</sequence>
<dbReference type="InterPro" id="IPR025392">
    <property type="entry name" value="DUF4124"/>
</dbReference>
<dbReference type="AlphaFoldDB" id="A0A3B0ZD52"/>